<dbReference type="Pfam" id="PF05050">
    <property type="entry name" value="Methyltransf_21"/>
    <property type="match status" value="1"/>
</dbReference>
<dbReference type="AlphaFoldDB" id="A0A6I4SKA6"/>
<organism evidence="2 3">
    <name type="scientific">Pontixanthobacter gangjinensis</name>
    <dbReference type="NCBI Taxonomy" id="1028742"/>
    <lineage>
        <taxon>Bacteria</taxon>
        <taxon>Pseudomonadati</taxon>
        <taxon>Pseudomonadota</taxon>
        <taxon>Alphaproteobacteria</taxon>
        <taxon>Sphingomonadales</taxon>
        <taxon>Erythrobacteraceae</taxon>
        <taxon>Pontixanthobacter</taxon>
    </lineage>
</organism>
<dbReference type="OrthoDB" id="7542440at2"/>
<name>A0A6I4SKA6_9SPHN</name>
<keyword evidence="3" id="KW-1185">Reference proteome</keyword>
<dbReference type="SUPFAM" id="SSF53335">
    <property type="entry name" value="S-adenosyl-L-methionine-dependent methyltransferases"/>
    <property type="match status" value="1"/>
</dbReference>
<dbReference type="RefSeq" id="WP_160597165.1">
    <property type="nucleotide sequence ID" value="NZ_WTYS01000001.1"/>
</dbReference>
<gene>
    <name evidence="2" type="ORF">GRI36_03230</name>
</gene>
<evidence type="ECO:0000313" key="2">
    <source>
        <dbReference type="EMBL" id="MXO55888.1"/>
    </source>
</evidence>
<keyword evidence="2" id="KW-0489">Methyltransferase</keyword>
<dbReference type="Gene3D" id="3.40.50.150">
    <property type="entry name" value="Vaccinia Virus protein VP39"/>
    <property type="match status" value="1"/>
</dbReference>
<keyword evidence="2" id="KW-0808">Transferase</keyword>
<dbReference type="PANTHER" id="PTHR34203">
    <property type="entry name" value="METHYLTRANSFERASE, FKBM FAMILY PROTEIN"/>
    <property type="match status" value="1"/>
</dbReference>
<proteinExistence type="predicted"/>
<comment type="caution">
    <text evidence="2">The sequence shown here is derived from an EMBL/GenBank/DDBJ whole genome shotgun (WGS) entry which is preliminary data.</text>
</comment>
<dbReference type="NCBIfam" id="TIGR01444">
    <property type="entry name" value="fkbM_fam"/>
    <property type="match status" value="1"/>
</dbReference>
<dbReference type="PANTHER" id="PTHR34203:SF15">
    <property type="entry name" value="SLL1173 PROTEIN"/>
    <property type="match status" value="1"/>
</dbReference>
<dbReference type="InterPro" id="IPR006342">
    <property type="entry name" value="FkbM_mtfrase"/>
</dbReference>
<accession>A0A6I4SKA6</accession>
<sequence>MSTRDKDSRLSRSLRSLYFSGGIAKALLAAPVALRRKYIDRVNAPAMKTAENAARRIGGDVVLDLPEFAGRFACSPKSHLFRRIILHDRYEPEVTALIRKHIDPQRDMIDVGANVGFFTMLGASLLRDGRVLAIEPSAEAFARLSQNITANGRDDRVIAFNGAATAGAGAGQAILHEIAGKEEYASMKPVSHPATKGDSVGQSQVQTSTIDLLSRQHSLSPGLIKIDVEGAEALVLEGAAQTLAQHRPVILCELARDLLSGFGSSPETIIAMIEELDYQIMDAADPARAPDTRMHGEILCMPR</sequence>
<protein>
    <submittedName>
        <fullName evidence="2">FkbM family methyltransferase</fullName>
    </submittedName>
</protein>
<feature type="domain" description="Methyltransferase FkbM" evidence="1">
    <location>
        <begin position="110"/>
        <end position="280"/>
    </location>
</feature>
<dbReference type="Proteomes" id="UP000468943">
    <property type="component" value="Unassembled WGS sequence"/>
</dbReference>
<reference evidence="2 3" key="1">
    <citation type="submission" date="2019-12" db="EMBL/GenBank/DDBJ databases">
        <title>Genomic-based taxomic classification of the family Erythrobacteraceae.</title>
        <authorList>
            <person name="Xu L."/>
        </authorList>
    </citation>
    <scope>NUCLEOTIDE SEQUENCE [LARGE SCALE GENOMIC DNA]</scope>
    <source>
        <strain evidence="2 3">JCM 17802</strain>
    </source>
</reference>
<dbReference type="EMBL" id="WTYS01000001">
    <property type="protein sequence ID" value="MXO55888.1"/>
    <property type="molecule type" value="Genomic_DNA"/>
</dbReference>
<dbReference type="GO" id="GO:0008168">
    <property type="term" value="F:methyltransferase activity"/>
    <property type="evidence" value="ECO:0007669"/>
    <property type="project" value="UniProtKB-KW"/>
</dbReference>
<evidence type="ECO:0000313" key="3">
    <source>
        <dbReference type="Proteomes" id="UP000468943"/>
    </source>
</evidence>
<dbReference type="InterPro" id="IPR029063">
    <property type="entry name" value="SAM-dependent_MTases_sf"/>
</dbReference>
<dbReference type="InterPro" id="IPR052514">
    <property type="entry name" value="SAM-dependent_MTase"/>
</dbReference>
<evidence type="ECO:0000259" key="1">
    <source>
        <dbReference type="Pfam" id="PF05050"/>
    </source>
</evidence>
<dbReference type="GO" id="GO:0032259">
    <property type="term" value="P:methylation"/>
    <property type="evidence" value="ECO:0007669"/>
    <property type="project" value="UniProtKB-KW"/>
</dbReference>